<keyword evidence="10" id="KW-0539">Nucleus</keyword>
<dbReference type="PANTHER" id="PTHR22930:SF289">
    <property type="entry name" value="DDE TNP4 DOMAIN-CONTAINING PROTEIN-RELATED"/>
    <property type="match status" value="1"/>
</dbReference>
<dbReference type="STRING" id="67767.A0A0J7K466"/>
<proteinExistence type="inferred from homology"/>
<evidence type="ECO:0000256" key="4">
    <source>
        <dbReference type="ARBA" id="ARBA00006958"/>
    </source>
</evidence>
<evidence type="ECO:0000256" key="11">
    <source>
        <dbReference type="ARBA" id="ARBA00030126"/>
    </source>
</evidence>
<feature type="domain" description="DDE Tnp4" evidence="13">
    <location>
        <begin position="101"/>
        <end position="251"/>
    </location>
</feature>
<evidence type="ECO:0000256" key="6">
    <source>
        <dbReference type="ARBA" id="ARBA00022490"/>
    </source>
</evidence>
<dbReference type="GO" id="GO:0016787">
    <property type="term" value="F:hydrolase activity"/>
    <property type="evidence" value="ECO:0007669"/>
    <property type="project" value="UniProtKB-KW"/>
</dbReference>
<evidence type="ECO:0000256" key="12">
    <source>
        <dbReference type="ARBA" id="ARBA00045850"/>
    </source>
</evidence>
<keyword evidence="6" id="KW-0963">Cytoplasm</keyword>
<dbReference type="GO" id="GO:0004518">
    <property type="term" value="F:nuclease activity"/>
    <property type="evidence" value="ECO:0007669"/>
    <property type="project" value="UniProtKB-KW"/>
</dbReference>
<dbReference type="InterPro" id="IPR026103">
    <property type="entry name" value="HARBI1_animal"/>
</dbReference>
<dbReference type="GO" id="GO:0005737">
    <property type="term" value="C:cytoplasm"/>
    <property type="evidence" value="ECO:0007669"/>
    <property type="project" value="UniProtKB-SubCell"/>
</dbReference>
<dbReference type="Pfam" id="PF13359">
    <property type="entry name" value="DDE_Tnp_4"/>
    <property type="match status" value="1"/>
</dbReference>
<evidence type="ECO:0000259" key="13">
    <source>
        <dbReference type="Pfam" id="PF13359"/>
    </source>
</evidence>
<evidence type="ECO:0000256" key="3">
    <source>
        <dbReference type="ARBA" id="ARBA00004496"/>
    </source>
</evidence>
<dbReference type="AlphaFoldDB" id="A0A0J7K466"/>
<evidence type="ECO:0000256" key="1">
    <source>
        <dbReference type="ARBA" id="ARBA00001968"/>
    </source>
</evidence>
<organism evidence="14 15">
    <name type="scientific">Lasius niger</name>
    <name type="common">Black garden ant</name>
    <dbReference type="NCBI Taxonomy" id="67767"/>
    <lineage>
        <taxon>Eukaryota</taxon>
        <taxon>Metazoa</taxon>
        <taxon>Ecdysozoa</taxon>
        <taxon>Arthropoda</taxon>
        <taxon>Hexapoda</taxon>
        <taxon>Insecta</taxon>
        <taxon>Pterygota</taxon>
        <taxon>Neoptera</taxon>
        <taxon>Endopterygota</taxon>
        <taxon>Hymenoptera</taxon>
        <taxon>Apocrita</taxon>
        <taxon>Aculeata</taxon>
        <taxon>Formicoidea</taxon>
        <taxon>Formicidae</taxon>
        <taxon>Formicinae</taxon>
        <taxon>Lasius</taxon>
        <taxon>Lasius</taxon>
    </lineage>
</organism>
<evidence type="ECO:0000313" key="15">
    <source>
        <dbReference type="Proteomes" id="UP000036403"/>
    </source>
</evidence>
<reference evidence="14 15" key="1">
    <citation type="submission" date="2015-04" db="EMBL/GenBank/DDBJ databases">
        <title>Lasius niger genome sequencing.</title>
        <authorList>
            <person name="Konorov E.A."/>
            <person name="Nikitin M.A."/>
            <person name="Kirill M.V."/>
            <person name="Chang P."/>
        </authorList>
    </citation>
    <scope>NUCLEOTIDE SEQUENCE [LARGE SCALE GENOMIC DNA]</scope>
    <source>
        <tissue evidence="14">Whole</tissue>
    </source>
</reference>
<dbReference type="EMBL" id="LBMM01014280">
    <property type="protein sequence ID" value="KMQ85248.1"/>
    <property type="molecule type" value="Genomic_DNA"/>
</dbReference>
<name>A0A0J7K466_LASNI</name>
<dbReference type="GO" id="GO:0005634">
    <property type="term" value="C:nucleus"/>
    <property type="evidence" value="ECO:0007669"/>
    <property type="project" value="UniProtKB-SubCell"/>
</dbReference>
<comment type="cofactor">
    <cofactor evidence="1">
        <name>a divalent metal cation</name>
        <dbReference type="ChEBI" id="CHEBI:60240"/>
    </cofactor>
</comment>
<dbReference type="InterPro" id="IPR045249">
    <property type="entry name" value="HARBI1-like"/>
</dbReference>
<evidence type="ECO:0000256" key="10">
    <source>
        <dbReference type="ARBA" id="ARBA00023242"/>
    </source>
</evidence>
<evidence type="ECO:0000256" key="7">
    <source>
        <dbReference type="ARBA" id="ARBA00022722"/>
    </source>
</evidence>
<evidence type="ECO:0000256" key="2">
    <source>
        <dbReference type="ARBA" id="ARBA00004123"/>
    </source>
</evidence>
<comment type="caution">
    <text evidence="14">The sequence shown here is derived from an EMBL/GenBank/DDBJ whole genome shotgun (WGS) entry which is preliminary data.</text>
</comment>
<dbReference type="Proteomes" id="UP000036403">
    <property type="component" value="Unassembled WGS sequence"/>
</dbReference>
<gene>
    <name evidence="14" type="ORF">RF55_16308</name>
</gene>
<dbReference type="PANTHER" id="PTHR22930">
    <property type="match status" value="1"/>
</dbReference>
<comment type="similarity">
    <text evidence="4">Belongs to the HARBI1 family.</text>
</comment>
<comment type="function">
    <text evidence="12">Transposase-derived protein that may have nuclease activity. Does not have transposase activity.</text>
</comment>
<evidence type="ECO:0000313" key="14">
    <source>
        <dbReference type="EMBL" id="KMQ85248.1"/>
    </source>
</evidence>
<keyword evidence="7" id="KW-0540">Nuclease</keyword>
<keyword evidence="15" id="KW-1185">Reference proteome</keyword>
<dbReference type="GO" id="GO:0046872">
    <property type="term" value="F:metal ion binding"/>
    <property type="evidence" value="ECO:0007669"/>
    <property type="project" value="UniProtKB-KW"/>
</dbReference>
<comment type="subcellular location">
    <subcellularLocation>
        <location evidence="3">Cytoplasm</location>
    </subcellularLocation>
    <subcellularLocation>
        <location evidence="2">Nucleus</location>
    </subcellularLocation>
</comment>
<evidence type="ECO:0000256" key="5">
    <source>
        <dbReference type="ARBA" id="ARBA00015519"/>
    </source>
</evidence>
<evidence type="ECO:0000256" key="8">
    <source>
        <dbReference type="ARBA" id="ARBA00022723"/>
    </source>
</evidence>
<sequence>MIVDQIEDTISYPTNRNEYLSTQSQVLLALRFYATGSFLSVAGDFTGVSKATASKTIRRVSVALANLRGQYIKMPRTPDEIREMRQKFFDIARFPRCIGAIDCSHIRIQSPGGDDAELFRNRKGFFSLNVQTIADANRKIQDIVCRWPGSSHDSNIFRNSRICQRFEMGEFNDSLLVGDSGYPIKKYLITPLQNINNEAENLFNESQIRTRNIVECSYGVWKRRFPALALGLRLKLNTTMAVIVATAILHNIACDENEYEPPLNRIEENAINIVNQE</sequence>
<dbReference type="InterPro" id="IPR027806">
    <property type="entry name" value="HARBI1_dom"/>
</dbReference>
<keyword evidence="8" id="KW-0479">Metal-binding</keyword>
<dbReference type="PRINTS" id="PR02086">
    <property type="entry name" value="PUTNUCHARBI1"/>
</dbReference>
<dbReference type="PaxDb" id="67767-A0A0J7K466"/>
<evidence type="ECO:0000256" key="9">
    <source>
        <dbReference type="ARBA" id="ARBA00022801"/>
    </source>
</evidence>
<keyword evidence="9" id="KW-0378">Hydrolase</keyword>
<dbReference type="OrthoDB" id="6584660at2759"/>
<protein>
    <recommendedName>
        <fullName evidence="5">Putative nuclease HARBI1</fullName>
    </recommendedName>
    <alternativeName>
        <fullName evidence="11">Harbinger transposase-derived nuclease</fullName>
    </alternativeName>
</protein>
<accession>A0A0J7K466</accession>